<dbReference type="Proteomes" id="UP000472263">
    <property type="component" value="Chromosome 18"/>
</dbReference>
<keyword evidence="2" id="KW-1185">Reference proteome</keyword>
<dbReference type="GeneTree" id="ENSGT00390000013973"/>
<dbReference type="GO" id="GO:0005737">
    <property type="term" value="C:cytoplasm"/>
    <property type="evidence" value="ECO:0007669"/>
    <property type="project" value="TreeGrafter"/>
</dbReference>
<dbReference type="PANTHER" id="PTHR16155:SF18">
    <property type="entry name" value="STERILE ALPHA MOTIF DOMAIN-CONTAINING PROTEIN 9-LIKE"/>
    <property type="match status" value="1"/>
</dbReference>
<name>A0A667WQZ9_9TELE</name>
<evidence type="ECO:0000313" key="2">
    <source>
        <dbReference type="Proteomes" id="UP000472263"/>
    </source>
</evidence>
<dbReference type="InterPro" id="IPR011990">
    <property type="entry name" value="TPR-like_helical_dom_sf"/>
</dbReference>
<dbReference type="InParanoid" id="A0A667WQZ9"/>
<sequence>MQVLWDLRKTLRCAALTGPTSDLKTIANEVICLFTAGRRGNQNTVLLLLNDEQIVDSLQDSIRSEIARHNITTFAPVAVLLIHVRKAEIEECEHVALKKELSDREKQEFEDKKKDLSRRYRDRHKHFHGFNVMQSNFSQAYVKEACAVLKPVKKTRKPQETQLATFLSLMNAYVPGSYLLESQCLAFLNDKDSIHEGLSLEDRMKPFGNLVITFPADMNSDRKVCMAHHMIAQQCTELLAEAGVTRSDTTRNFMSCLCNNEVSPCLLGFVKDMLTKRETLTEQEKEKFSRLILDIQKKEGNVQSASVLKVASRKFVKNPFFPQTLARFYYSEIKDYNQAEIWVYKAIDRDPKNSFIADTLGQVHKHHLNSKTWSKSPGNPREILQLATKAFEAFKNEERLAENAANTFNNRGMFGFLQVASTVYDALVKCNKDWKDVLTQTVSMGSVLKSLGDNKLYKFNDLISSLRDEVERKCKFFDIYLTYSKLSMKKDDRPYIWREVSSCYQKYVGNSPPKHLKHADNLPPGLKENKDGTLSLSQVYFILSQLTITQLTEISARTEEINSTEQATINYIAANITLQNMVQDLLSKCDRNMLIRKMPLSTNNAPECHMLALLMLWPQDSGEDSLFDLNTCIQVMHSSYENAYKKYLRSRYLRPLVFLGEGRGQSRIVHRSVLDEFFLEENKDATFEDLKKQWTNDGIFKNLRAQNRLLKLRGVVRNYRVYAACGDKEIEVNANLQDYLWKSGQVSFYLGFNIRGPVAFCIQRIDDKPTSEGKKIIQ</sequence>
<dbReference type="AlphaFoldDB" id="A0A667WQZ9"/>
<dbReference type="SUPFAM" id="SSF48452">
    <property type="entry name" value="TPR-like"/>
    <property type="match status" value="1"/>
</dbReference>
<accession>A0A667WQZ9</accession>
<organism evidence="1 2">
    <name type="scientific">Myripristis murdjan</name>
    <name type="common">pinecone soldierfish</name>
    <dbReference type="NCBI Taxonomy" id="586833"/>
    <lineage>
        <taxon>Eukaryota</taxon>
        <taxon>Metazoa</taxon>
        <taxon>Chordata</taxon>
        <taxon>Craniata</taxon>
        <taxon>Vertebrata</taxon>
        <taxon>Euteleostomi</taxon>
        <taxon>Actinopterygii</taxon>
        <taxon>Neopterygii</taxon>
        <taxon>Teleostei</taxon>
        <taxon>Neoteleostei</taxon>
        <taxon>Acanthomorphata</taxon>
        <taxon>Holocentriformes</taxon>
        <taxon>Holocentridae</taxon>
        <taxon>Myripristis</taxon>
    </lineage>
</organism>
<dbReference type="PANTHER" id="PTHR16155">
    <property type="entry name" value="DED DOMAIN-CONTAINING PROTEIN"/>
    <property type="match status" value="1"/>
</dbReference>
<protein>
    <submittedName>
        <fullName evidence="1">Uncharacterized protein</fullName>
    </submittedName>
</protein>
<evidence type="ECO:0000313" key="1">
    <source>
        <dbReference type="Ensembl" id="ENSMMDP00005002919.1"/>
    </source>
</evidence>
<reference evidence="1" key="1">
    <citation type="submission" date="2019-06" db="EMBL/GenBank/DDBJ databases">
        <authorList>
            <consortium name="Wellcome Sanger Institute Data Sharing"/>
        </authorList>
    </citation>
    <scope>NUCLEOTIDE SEQUENCE [LARGE SCALE GENOMIC DNA]</scope>
</reference>
<reference evidence="1" key="3">
    <citation type="submission" date="2025-09" db="UniProtKB">
        <authorList>
            <consortium name="Ensembl"/>
        </authorList>
    </citation>
    <scope>IDENTIFICATION</scope>
</reference>
<reference evidence="1" key="2">
    <citation type="submission" date="2025-08" db="UniProtKB">
        <authorList>
            <consortium name="Ensembl"/>
        </authorList>
    </citation>
    <scope>IDENTIFICATION</scope>
</reference>
<dbReference type="Ensembl" id="ENSMMDT00005002976.1">
    <property type="protein sequence ID" value="ENSMMDP00005002919.1"/>
    <property type="gene ID" value="ENSMMDG00005001639.1"/>
</dbReference>
<proteinExistence type="predicted"/>